<reference evidence="13" key="1">
    <citation type="journal article" date="2019" name="Int. J. Syst. Evol. Microbiol.">
        <title>The Global Catalogue of Microorganisms (GCM) 10K type strain sequencing project: providing services to taxonomists for standard genome sequencing and annotation.</title>
        <authorList>
            <consortium name="The Broad Institute Genomics Platform"/>
            <consortium name="The Broad Institute Genome Sequencing Center for Infectious Disease"/>
            <person name="Wu L."/>
            <person name="Ma J."/>
        </authorList>
    </citation>
    <scope>NUCLEOTIDE SEQUENCE [LARGE SCALE GENOMIC DNA]</scope>
    <source>
        <strain evidence="13">KCTC 52274</strain>
    </source>
</reference>
<evidence type="ECO:0000313" key="13">
    <source>
        <dbReference type="Proteomes" id="UP001597319"/>
    </source>
</evidence>
<dbReference type="Proteomes" id="UP001597319">
    <property type="component" value="Unassembled WGS sequence"/>
</dbReference>
<comment type="caution">
    <text evidence="12">The sequence shown here is derived from an EMBL/GenBank/DDBJ whole genome shotgun (WGS) entry which is preliminary data.</text>
</comment>
<dbReference type="PROSITE" id="PS00143">
    <property type="entry name" value="INSULINASE"/>
    <property type="match status" value="1"/>
</dbReference>
<feature type="chain" id="PRO_5045340323" evidence="9">
    <location>
        <begin position="27"/>
        <end position="955"/>
    </location>
</feature>
<evidence type="ECO:0000256" key="5">
    <source>
        <dbReference type="ARBA" id="ARBA00022801"/>
    </source>
</evidence>
<feature type="signal peptide" evidence="9">
    <location>
        <begin position="1"/>
        <end position="26"/>
    </location>
</feature>
<evidence type="ECO:0000259" key="11">
    <source>
        <dbReference type="Pfam" id="PF05193"/>
    </source>
</evidence>
<dbReference type="InterPro" id="IPR007863">
    <property type="entry name" value="Peptidase_M16_C"/>
</dbReference>
<comment type="similarity">
    <text evidence="2 8">Belongs to the peptidase M16 family.</text>
</comment>
<dbReference type="InterPro" id="IPR011249">
    <property type="entry name" value="Metalloenz_LuxS/M16"/>
</dbReference>
<dbReference type="PANTHER" id="PTHR43690:SF34">
    <property type="entry name" value="ZINC PROTEASE PQQL-LIKE"/>
    <property type="match status" value="1"/>
</dbReference>
<dbReference type="Gene3D" id="3.30.830.10">
    <property type="entry name" value="Metalloenzyme, LuxS/M16 peptidase-like"/>
    <property type="match status" value="4"/>
</dbReference>
<dbReference type="InterPro" id="IPR011765">
    <property type="entry name" value="Pept_M16_N"/>
</dbReference>
<comment type="cofactor">
    <cofactor evidence="1">
        <name>Zn(2+)</name>
        <dbReference type="ChEBI" id="CHEBI:29105"/>
    </cofactor>
</comment>
<evidence type="ECO:0000256" key="6">
    <source>
        <dbReference type="ARBA" id="ARBA00022833"/>
    </source>
</evidence>
<evidence type="ECO:0000259" key="10">
    <source>
        <dbReference type="Pfam" id="PF00675"/>
    </source>
</evidence>
<keyword evidence="3" id="KW-0645">Protease</keyword>
<sequence>MNRKIIFNTFIGAFLCSIPLSGIAQSATAKELGTTTDVKKEDKIPVDPNVKVGKLDNGLTYYIRNNGKPEDKVELRLVVNAGSILENENQLGLAHFMEHMNFNGTKNFKKNDLVDYLQTIGVKFGADLNAYTSFDQTVYILPIPSDDPEKLEKGFQIIEDWAHNAELTEEGIDGERGVVLEEYRLGKGANERMLQKYLPIIAYNSKYSERLPIGTKEILENFKYEDVRSYYKDWYRPDLMAVVAVGDLDVATLEQKIKDHFGSIKMPENPKKRESFDTPNHQETLIAIVSDKEASNSIVRLMYKDKEISKPMETTNDYRKAIVERVFTQMMNSRLNELRNKPNPPFVFAGSSHSGTFARNRDAYQSFALTSETGQLKALKVILQENKRVQQYGFKASELERAKKEISANWEKQYKDKDKRESARIVGEYINNYLEQEPIPGIEWEYQYTMTQLPTISLEEVNALIKDFLHDDNRAVVMTGPEKEGLKQVTKEEILALLKDVETSAIEDYKDEEVRENLIENAPKPGKIIASKTNDKLGYTVLELSNGAKITYKKTDFKNDEILFSAYSYGGSSLFSIEDYKQVSFGLGSIAQTGLGGLSLNDMSKVMAGKIANVRPYINNVSEGFNGFATPKDLEVLFQQVHLYFTDVNKDEKAFRSDQEKTKGFLANYLSNPQNYFREEFNKFQFGKNPRYTGFPTPEKLDAVNYDLAYEKYRERFAGAGDFNFYFVGNIDEEKLKAFAEKYIGSLPEAGRKETYKTNDFRPISGAHEKTVYKGKDPKSSVNIIWRGETAFDKNEALQLEALGEILSIKLIEKLREEEGGVYGVGARGNMYKIAPSGGYSGYRFAISFPCGPENVKKLTDAAINEVKTIISEGPTDKDLNKIKESRLLDYKEKSKQNSFWLGSLQNADYNRIPLEDGESYTETIKKLSKEDIQKIAKKYVDTGYVLGILMPEKQ</sequence>
<gene>
    <name evidence="12" type="ORF">ACFSR1_23005</name>
</gene>
<dbReference type="SUPFAM" id="SSF63411">
    <property type="entry name" value="LuxS/MPP-like metallohydrolase"/>
    <property type="match status" value="4"/>
</dbReference>
<evidence type="ECO:0000256" key="2">
    <source>
        <dbReference type="ARBA" id="ARBA00007261"/>
    </source>
</evidence>
<proteinExistence type="inferred from homology"/>
<accession>A0ABW5LL16</accession>
<name>A0ABW5LL16_9FLAO</name>
<protein>
    <submittedName>
        <fullName evidence="12">M16 family metallopeptidase</fullName>
    </submittedName>
</protein>
<keyword evidence="9" id="KW-0732">Signal</keyword>
<evidence type="ECO:0000256" key="8">
    <source>
        <dbReference type="RuleBase" id="RU004447"/>
    </source>
</evidence>
<dbReference type="EMBL" id="JBHULE010000035">
    <property type="protein sequence ID" value="MFD2565563.1"/>
    <property type="molecule type" value="Genomic_DNA"/>
</dbReference>
<keyword evidence="5" id="KW-0378">Hydrolase</keyword>
<evidence type="ECO:0000256" key="4">
    <source>
        <dbReference type="ARBA" id="ARBA00022723"/>
    </source>
</evidence>
<feature type="domain" description="Peptidase M16 N-terminal" evidence="10">
    <location>
        <begin position="67"/>
        <end position="206"/>
    </location>
</feature>
<dbReference type="Pfam" id="PF05193">
    <property type="entry name" value="Peptidase_M16_C"/>
    <property type="match status" value="2"/>
</dbReference>
<feature type="domain" description="Peptidase M16 C-terminal" evidence="11">
    <location>
        <begin position="712"/>
        <end position="885"/>
    </location>
</feature>
<keyword evidence="7" id="KW-0482">Metalloprotease</keyword>
<keyword evidence="6" id="KW-0862">Zinc</keyword>
<evidence type="ECO:0000256" key="3">
    <source>
        <dbReference type="ARBA" id="ARBA00022670"/>
    </source>
</evidence>
<keyword evidence="13" id="KW-1185">Reference proteome</keyword>
<dbReference type="PANTHER" id="PTHR43690">
    <property type="entry name" value="NARDILYSIN"/>
    <property type="match status" value="1"/>
</dbReference>
<organism evidence="12 13">
    <name type="scientific">Aquimarina rubra</name>
    <dbReference type="NCBI Taxonomy" id="1920033"/>
    <lineage>
        <taxon>Bacteria</taxon>
        <taxon>Pseudomonadati</taxon>
        <taxon>Bacteroidota</taxon>
        <taxon>Flavobacteriia</taxon>
        <taxon>Flavobacteriales</taxon>
        <taxon>Flavobacteriaceae</taxon>
        <taxon>Aquimarina</taxon>
    </lineage>
</organism>
<evidence type="ECO:0000313" key="12">
    <source>
        <dbReference type="EMBL" id="MFD2565563.1"/>
    </source>
</evidence>
<dbReference type="Pfam" id="PF00675">
    <property type="entry name" value="Peptidase_M16"/>
    <property type="match status" value="1"/>
</dbReference>
<dbReference type="RefSeq" id="WP_378295372.1">
    <property type="nucleotide sequence ID" value="NZ_JBHULE010000035.1"/>
</dbReference>
<dbReference type="InterPro" id="IPR050626">
    <property type="entry name" value="Peptidase_M16"/>
</dbReference>
<keyword evidence="4" id="KW-0479">Metal-binding</keyword>
<feature type="domain" description="Peptidase M16 C-terminal" evidence="11">
    <location>
        <begin position="222"/>
        <end position="404"/>
    </location>
</feature>
<evidence type="ECO:0000256" key="7">
    <source>
        <dbReference type="ARBA" id="ARBA00023049"/>
    </source>
</evidence>
<dbReference type="InterPro" id="IPR001431">
    <property type="entry name" value="Pept_M16_Zn_BS"/>
</dbReference>
<evidence type="ECO:0000256" key="1">
    <source>
        <dbReference type="ARBA" id="ARBA00001947"/>
    </source>
</evidence>
<evidence type="ECO:0000256" key="9">
    <source>
        <dbReference type="SAM" id="SignalP"/>
    </source>
</evidence>